<dbReference type="EMBL" id="OZ035837">
    <property type="protein sequence ID" value="CAL1582190.1"/>
    <property type="molecule type" value="Genomic_DNA"/>
</dbReference>
<gene>
    <name evidence="1" type="ORF">KC01_LOCUS12849</name>
</gene>
<proteinExistence type="predicted"/>
<keyword evidence="2" id="KW-1185">Reference proteome</keyword>
<reference evidence="1 2" key="1">
    <citation type="submission" date="2024-04" db="EMBL/GenBank/DDBJ databases">
        <authorList>
            <person name="Waldvogel A.-M."/>
            <person name="Schoenle A."/>
        </authorList>
    </citation>
    <scope>NUCLEOTIDE SEQUENCE [LARGE SCALE GENOMIC DNA]</scope>
</reference>
<protein>
    <submittedName>
        <fullName evidence="1">Uncharacterized protein</fullName>
    </submittedName>
</protein>
<dbReference type="AlphaFoldDB" id="A0AAV2JZP2"/>
<accession>A0AAV2JZP2</accession>
<name>A0AAV2JZP2_KNICA</name>
<evidence type="ECO:0000313" key="2">
    <source>
        <dbReference type="Proteomes" id="UP001497482"/>
    </source>
</evidence>
<evidence type="ECO:0000313" key="1">
    <source>
        <dbReference type="EMBL" id="CAL1582190.1"/>
    </source>
</evidence>
<organism evidence="1 2">
    <name type="scientific">Knipowitschia caucasica</name>
    <name type="common">Caucasian dwarf goby</name>
    <name type="synonym">Pomatoschistus caucasicus</name>
    <dbReference type="NCBI Taxonomy" id="637954"/>
    <lineage>
        <taxon>Eukaryota</taxon>
        <taxon>Metazoa</taxon>
        <taxon>Chordata</taxon>
        <taxon>Craniata</taxon>
        <taxon>Vertebrata</taxon>
        <taxon>Euteleostomi</taxon>
        <taxon>Actinopterygii</taxon>
        <taxon>Neopterygii</taxon>
        <taxon>Teleostei</taxon>
        <taxon>Neoteleostei</taxon>
        <taxon>Acanthomorphata</taxon>
        <taxon>Gobiaria</taxon>
        <taxon>Gobiiformes</taxon>
        <taxon>Gobioidei</taxon>
        <taxon>Gobiidae</taxon>
        <taxon>Gobiinae</taxon>
        <taxon>Knipowitschia</taxon>
    </lineage>
</organism>
<sequence length="131" mass="14546">MLHSPHNPSDKERSLPLPFLLHTHTTVSSNTNPAPSSDTVFAKDVARIPRSSCYTLPHSAVVPYARADMTDSYTTHHTPQITLCRAAVHVKRPTSRTSPQVQIAPSQHRCPLDLVVSSPPSHYFLQPEFDD</sequence>
<dbReference type="Proteomes" id="UP001497482">
    <property type="component" value="Chromosome 15"/>
</dbReference>